<evidence type="ECO:0000256" key="7">
    <source>
        <dbReference type="HAMAP-Rule" id="MF_01405"/>
    </source>
</evidence>
<keyword evidence="4 7" id="KW-0378">Hydrolase</keyword>
<organism evidence="9">
    <name type="scientific">Thermogladius calderae</name>
    <dbReference type="NCBI Taxonomy" id="1200300"/>
    <lineage>
        <taxon>Archaea</taxon>
        <taxon>Thermoproteota</taxon>
        <taxon>Thermoprotei</taxon>
        <taxon>Desulfurococcales</taxon>
        <taxon>Desulfurococcaceae</taxon>
        <taxon>Thermogladius</taxon>
    </lineage>
</organism>
<feature type="active site" description="Proton acceptor" evidence="7">
    <location>
        <position position="72"/>
    </location>
</feature>
<reference evidence="9" key="1">
    <citation type="journal article" date="2020" name="mSystems">
        <title>Genome- and Community-Level Interaction Insights into Carbon Utilization and Element Cycling Functions of Hydrothermarchaeota in Hydrothermal Sediment.</title>
        <authorList>
            <person name="Zhou Z."/>
            <person name="Liu Y."/>
            <person name="Xu W."/>
            <person name="Pan J."/>
            <person name="Luo Z.H."/>
            <person name="Li M."/>
        </authorList>
    </citation>
    <scope>NUCLEOTIDE SEQUENCE [LARGE SCALE GENOMIC DNA]</scope>
    <source>
        <strain evidence="9">SpSt-110</strain>
    </source>
</reference>
<dbReference type="HAMAP" id="MF_01405">
    <property type="entry name" value="Non_canon_purine_NTPase"/>
    <property type="match status" value="1"/>
</dbReference>
<keyword evidence="3 7" id="KW-0547">Nucleotide-binding</keyword>
<keyword evidence="5 7" id="KW-0460">Magnesium</keyword>
<dbReference type="GO" id="GO:0005737">
    <property type="term" value="C:cytoplasm"/>
    <property type="evidence" value="ECO:0007669"/>
    <property type="project" value="TreeGrafter"/>
</dbReference>
<feature type="binding site" evidence="7">
    <location>
        <position position="43"/>
    </location>
    <ligand>
        <name>Mg(2+)</name>
        <dbReference type="ChEBI" id="CHEBI:18420"/>
    </ligand>
</feature>
<comment type="subunit">
    <text evidence="7">Homodimer.</text>
</comment>
<feature type="binding site" evidence="7">
    <location>
        <position position="170"/>
    </location>
    <ligand>
        <name>substrate</name>
    </ligand>
</feature>
<dbReference type="GO" id="GO:0046872">
    <property type="term" value="F:metal ion binding"/>
    <property type="evidence" value="ECO:0007669"/>
    <property type="project" value="UniProtKB-KW"/>
</dbReference>
<feature type="binding site" evidence="7">
    <location>
        <begin position="14"/>
        <end position="19"/>
    </location>
    <ligand>
        <name>substrate</name>
    </ligand>
</feature>
<feature type="binding site" evidence="7">
    <location>
        <begin position="175"/>
        <end position="176"/>
    </location>
    <ligand>
        <name>substrate</name>
    </ligand>
</feature>
<evidence type="ECO:0000256" key="8">
    <source>
        <dbReference type="RuleBase" id="RU003781"/>
    </source>
</evidence>
<comment type="catalytic activity">
    <reaction evidence="7">
        <text>dITP + H2O = dIMP + diphosphate + H(+)</text>
        <dbReference type="Rhea" id="RHEA:28342"/>
        <dbReference type="ChEBI" id="CHEBI:15377"/>
        <dbReference type="ChEBI" id="CHEBI:15378"/>
        <dbReference type="ChEBI" id="CHEBI:33019"/>
        <dbReference type="ChEBI" id="CHEBI:61194"/>
        <dbReference type="ChEBI" id="CHEBI:61382"/>
        <dbReference type="EC" id="3.6.1.66"/>
    </reaction>
</comment>
<feature type="binding site" evidence="7">
    <location>
        <begin position="147"/>
        <end position="150"/>
    </location>
    <ligand>
        <name>substrate</name>
    </ligand>
</feature>
<comment type="similarity">
    <text evidence="1 7 8">Belongs to the HAM1 NTPase family.</text>
</comment>
<dbReference type="GO" id="GO:0036222">
    <property type="term" value="F:XTP diphosphatase activity"/>
    <property type="evidence" value="ECO:0007669"/>
    <property type="project" value="UniProtKB-UniRule"/>
</dbReference>
<evidence type="ECO:0000256" key="2">
    <source>
        <dbReference type="ARBA" id="ARBA00022723"/>
    </source>
</evidence>
<dbReference type="EC" id="3.6.1.66" evidence="7"/>
<dbReference type="Pfam" id="PF01725">
    <property type="entry name" value="Ham1p_like"/>
    <property type="match status" value="1"/>
</dbReference>
<evidence type="ECO:0000256" key="3">
    <source>
        <dbReference type="ARBA" id="ARBA00022741"/>
    </source>
</evidence>
<dbReference type="AlphaFoldDB" id="A0A7J3XZE7"/>
<gene>
    <name evidence="9" type="primary">rdgB</name>
    <name evidence="9" type="ORF">ENM60_04140</name>
</gene>
<evidence type="ECO:0000256" key="6">
    <source>
        <dbReference type="ARBA" id="ARBA00023080"/>
    </source>
</evidence>
<keyword evidence="2 7" id="KW-0479">Metal-binding</keyword>
<dbReference type="PANTHER" id="PTHR11067">
    <property type="entry name" value="INOSINE TRIPHOSPHATE PYROPHOSPHATASE/HAM1 PROTEIN"/>
    <property type="match status" value="1"/>
</dbReference>
<dbReference type="GO" id="GO:0000166">
    <property type="term" value="F:nucleotide binding"/>
    <property type="evidence" value="ECO:0007669"/>
    <property type="project" value="UniProtKB-KW"/>
</dbReference>
<dbReference type="Gene3D" id="3.90.950.10">
    <property type="match status" value="1"/>
</dbReference>
<dbReference type="GO" id="GO:0035870">
    <property type="term" value="F:dITP diphosphatase activity"/>
    <property type="evidence" value="ECO:0007669"/>
    <property type="project" value="UniProtKB-UniRule"/>
</dbReference>
<feature type="binding site" evidence="7">
    <location>
        <position position="73"/>
    </location>
    <ligand>
        <name>substrate</name>
    </ligand>
</feature>
<comment type="cofactor">
    <cofactor evidence="7">
        <name>Mg(2+)</name>
        <dbReference type="ChEBI" id="CHEBI:18420"/>
    </cofactor>
    <text evidence="7">Binds 1 Mg(2+) ion per subunit.</text>
</comment>
<dbReference type="InterPro" id="IPR002637">
    <property type="entry name" value="RdgB/HAM1"/>
</dbReference>
<comment type="catalytic activity">
    <reaction evidence="7">
        <text>ITP + H2O = IMP + diphosphate + H(+)</text>
        <dbReference type="Rhea" id="RHEA:29399"/>
        <dbReference type="ChEBI" id="CHEBI:15377"/>
        <dbReference type="ChEBI" id="CHEBI:15378"/>
        <dbReference type="ChEBI" id="CHEBI:33019"/>
        <dbReference type="ChEBI" id="CHEBI:58053"/>
        <dbReference type="ChEBI" id="CHEBI:61402"/>
        <dbReference type="EC" id="3.6.1.66"/>
    </reaction>
</comment>
<accession>A0A7J3XZE7</accession>
<protein>
    <recommendedName>
        <fullName evidence="7">dITP/XTP pyrophosphatase</fullName>
        <ecNumber evidence="7">3.6.1.66</ecNumber>
    </recommendedName>
    <alternativeName>
        <fullName evidence="7">Non-canonical purine NTP pyrophosphatase</fullName>
    </alternativeName>
    <alternativeName>
        <fullName evidence="7">Non-standard purine NTP pyrophosphatase</fullName>
    </alternativeName>
    <alternativeName>
        <fullName evidence="7">Nucleoside-triphosphate diphosphatase</fullName>
    </alternativeName>
    <alternativeName>
        <fullName evidence="7">Nucleoside-triphosphate pyrophosphatase</fullName>
        <shortName evidence="7">NTPase</shortName>
    </alternativeName>
</protein>
<dbReference type="GO" id="GO:0009117">
    <property type="term" value="P:nucleotide metabolic process"/>
    <property type="evidence" value="ECO:0007669"/>
    <property type="project" value="UniProtKB-KW"/>
</dbReference>
<evidence type="ECO:0000256" key="4">
    <source>
        <dbReference type="ARBA" id="ARBA00022801"/>
    </source>
</evidence>
<dbReference type="EMBL" id="DRYK01000055">
    <property type="protein sequence ID" value="HHP67961.1"/>
    <property type="molecule type" value="Genomic_DNA"/>
</dbReference>
<feature type="binding site" evidence="7">
    <location>
        <position position="72"/>
    </location>
    <ligand>
        <name>Mg(2+)</name>
        <dbReference type="ChEBI" id="CHEBI:18420"/>
    </ligand>
</feature>
<sequence>MRPTLVEKTIYFVTDNVHKLREVELIGRQMGFDIQPLRGLKVEIQSESIEEVSRRSALLAYLIVGKPILVEDAGLFIEVLNGFPGPYSNYVYKTIGINGILKLMKGVEDRRACFKSASTLIYEPYVITEIGEICGWLAEEPRGFQGFGFDPIFIPEGSTKTFGEMSVEEKNVFSHRARSVSNALAKLKSLMTQT</sequence>
<comment type="function">
    <text evidence="7">Pyrophosphatase that catalyzes the hydrolysis of nucleoside triphosphates to their monophosphate derivatives, with a high preference for the non-canonical purine nucleotides XTP (xanthosine triphosphate), dITP (deoxyinosine triphosphate) and ITP. Seems to function as a house-cleaning enzyme that removes non-canonical purine nucleotides from the nucleotide pool, thus preventing their incorporation into DNA/RNA and avoiding chromosomal lesions.</text>
</comment>
<dbReference type="GO" id="GO:0036220">
    <property type="term" value="F:ITP diphosphatase activity"/>
    <property type="evidence" value="ECO:0007669"/>
    <property type="project" value="UniProtKB-UniRule"/>
</dbReference>
<evidence type="ECO:0000256" key="1">
    <source>
        <dbReference type="ARBA" id="ARBA00008023"/>
    </source>
</evidence>
<dbReference type="InterPro" id="IPR029001">
    <property type="entry name" value="ITPase-like_fam"/>
</dbReference>
<dbReference type="CDD" id="cd00515">
    <property type="entry name" value="HAM1"/>
    <property type="match status" value="1"/>
</dbReference>
<dbReference type="NCBIfam" id="TIGR00042">
    <property type="entry name" value="RdgB/HAM1 family non-canonical purine NTP pyrophosphatase"/>
    <property type="match status" value="1"/>
</dbReference>
<dbReference type="InterPro" id="IPR020922">
    <property type="entry name" value="dITP/XTP_pyrophosphatase"/>
</dbReference>
<comment type="catalytic activity">
    <reaction evidence="7">
        <text>XTP + H2O = XMP + diphosphate + H(+)</text>
        <dbReference type="Rhea" id="RHEA:28610"/>
        <dbReference type="ChEBI" id="CHEBI:15377"/>
        <dbReference type="ChEBI" id="CHEBI:15378"/>
        <dbReference type="ChEBI" id="CHEBI:33019"/>
        <dbReference type="ChEBI" id="CHEBI:57464"/>
        <dbReference type="ChEBI" id="CHEBI:61314"/>
        <dbReference type="EC" id="3.6.1.66"/>
    </reaction>
</comment>
<dbReference type="GO" id="GO:0009146">
    <property type="term" value="P:purine nucleoside triphosphate catabolic process"/>
    <property type="evidence" value="ECO:0007669"/>
    <property type="project" value="UniProtKB-UniRule"/>
</dbReference>
<dbReference type="GO" id="GO:0017111">
    <property type="term" value="F:ribonucleoside triphosphate phosphatase activity"/>
    <property type="evidence" value="ECO:0007669"/>
    <property type="project" value="InterPro"/>
</dbReference>
<proteinExistence type="inferred from homology"/>
<name>A0A7J3XZE7_9CREN</name>
<dbReference type="PANTHER" id="PTHR11067:SF9">
    <property type="entry name" value="INOSINE TRIPHOSPHATE PYROPHOSPHATASE"/>
    <property type="match status" value="1"/>
</dbReference>
<keyword evidence="6 7" id="KW-0546">Nucleotide metabolism</keyword>
<evidence type="ECO:0000256" key="5">
    <source>
        <dbReference type="ARBA" id="ARBA00022842"/>
    </source>
</evidence>
<dbReference type="SUPFAM" id="SSF52972">
    <property type="entry name" value="ITPase-like"/>
    <property type="match status" value="1"/>
</dbReference>
<comment type="caution">
    <text evidence="9">The sequence shown here is derived from an EMBL/GenBank/DDBJ whole genome shotgun (WGS) entry which is preliminary data.</text>
</comment>
<evidence type="ECO:0000313" key="9">
    <source>
        <dbReference type="EMBL" id="HHP67961.1"/>
    </source>
</evidence>